<organism evidence="2 3">
    <name type="scientific">Larsenimonas rhizosphaerae</name>
    <dbReference type="NCBI Taxonomy" id="2944682"/>
    <lineage>
        <taxon>Bacteria</taxon>
        <taxon>Pseudomonadati</taxon>
        <taxon>Pseudomonadota</taxon>
        <taxon>Gammaproteobacteria</taxon>
        <taxon>Oceanospirillales</taxon>
        <taxon>Halomonadaceae</taxon>
        <taxon>Larsenimonas</taxon>
    </lineage>
</organism>
<dbReference type="InterPro" id="IPR023387">
    <property type="entry name" value="DUF1653-like_dom"/>
</dbReference>
<sequence length="78" mass="9002">MSLPIRPVPGIYQHYKGPQYEVIGLSRHSETEEELVVYRALYGDYGLWVRPLCMFTETVEVQGEPLPRFQLVKAFTDG</sequence>
<dbReference type="InterPro" id="IPR037135">
    <property type="entry name" value="DUF1653-like_dom_sf"/>
</dbReference>
<comment type="caution">
    <text evidence="2">The sequence shown here is derived from an EMBL/GenBank/DDBJ whole genome shotgun (WGS) entry which is preliminary data.</text>
</comment>
<evidence type="ECO:0000259" key="1">
    <source>
        <dbReference type="Pfam" id="PF07866"/>
    </source>
</evidence>
<dbReference type="Gene3D" id="2.30.30.320">
    <property type="entry name" value="DUF1653-like domain"/>
    <property type="match status" value="1"/>
</dbReference>
<dbReference type="RefSeq" id="WP_265896307.1">
    <property type="nucleotide sequence ID" value="NZ_JAPIVE010000002.1"/>
</dbReference>
<dbReference type="EMBL" id="JAPIVE010000002">
    <property type="protein sequence ID" value="MCX2524530.1"/>
    <property type="molecule type" value="Genomic_DNA"/>
</dbReference>
<dbReference type="AlphaFoldDB" id="A0AA41ZH89"/>
<evidence type="ECO:0000313" key="2">
    <source>
        <dbReference type="EMBL" id="MCX2524530.1"/>
    </source>
</evidence>
<name>A0AA41ZH89_9GAMM</name>
<reference evidence="2" key="1">
    <citation type="submission" date="2022-11" db="EMBL/GenBank/DDBJ databases">
        <title>Larsenimonas rhizosphaerae sp. nov., isolated from a tidal mudflat.</title>
        <authorList>
            <person name="Lee S.D."/>
            <person name="Kim I.S."/>
        </authorList>
    </citation>
    <scope>NUCLEOTIDE SEQUENCE</scope>
    <source>
        <strain evidence="2">GH2-1</strain>
    </source>
</reference>
<keyword evidence="3" id="KW-1185">Reference proteome</keyword>
<proteinExistence type="predicted"/>
<gene>
    <name evidence="2" type="ORF">OQ287_09765</name>
</gene>
<evidence type="ECO:0000313" key="3">
    <source>
        <dbReference type="Proteomes" id="UP001165678"/>
    </source>
</evidence>
<accession>A0AA41ZH89</accession>
<feature type="domain" description="DUF1653" evidence="1">
    <location>
        <begin position="10"/>
        <end position="70"/>
    </location>
</feature>
<protein>
    <submittedName>
        <fullName evidence="2">DUF1653 domain-containing protein</fullName>
    </submittedName>
</protein>
<dbReference type="Pfam" id="PF07866">
    <property type="entry name" value="DUF1653"/>
    <property type="match status" value="1"/>
</dbReference>
<dbReference type="Proteomes" id="UP001165678">
    <property type="component" value="Unassembled WGS sequence"/>
</dbReference>